<evidence type="ECO:0000256" key="1">
    <source>
        <dbReference type="SAM" id="Phobius"/>
    </source>
</evidence>
<dbReference type="RefSeq" id="WP_080937452.1">
    <property type="nucleotide sequence ID" value="NZ_CP002581.1"/>
</dbReference>
<evidence type="ECO:0000313" key="3">
    <source>
        <dbReference type="EMBL" id="AJK49986.1"/>
    </source>
</evidence>
<keyword evidence="3" id="KW-0012">Acyltransferase</keyword>
<reference evidence="4" key="1">
    <citation type="submission" date="2011-03" db="EMBL/GenBank/DDBJ databases">
        <authorList>
            <person name="Voget S."/>
            <person name="Streit W.R."/>
            <person name="Jaeger K.E."/>
            <person name="Daniel R."/>
        </authorList>
    </citation>
    <scope>NUCLEOTIDE SEQUENCE [LARGE SCALE GENOMIC DNA]</scope>
    <source>
        <strain evidence="4">PG1</strain>
    </source>
</reference>
<dbReference type="InterPro" id="IPR002656">
    <property type="entry name" value="Acyl_transf_3_dom"/>
</dbReference>
<feature type="transmembrane region" description="Helical" evidence="1">
    <location>
        <begin position="293"/>
        <end position="316"/>
    </location>
</feature>
<protein>
    <submittedName>
        <fullName evidence="3">Acyltransferase</fullName>
    </submittedName>
</protein>
<feature type="transmembrane region" description="Helical" evidence="1">
    <location>
        <begin position="328"/>
        <end position="346"/>
    </location>
</feature>
<dbReference type="AlphaFoldDB" id="A0A0B6SCK7"/>
<dbReference type="GO" id="GO:0009103">
    <property type="term" value="P:lipopolysaccharide biosynthetic process"/>
    <property type="evidence" value="ECO:0007669"/>
    <property type="project" value="TreeGrafter"/>
</dbReference>
<dbReference type="InterPro" id="IPR050879">
    <property type="entry name" value="Acyltransferase_3"/>
</dbReference>
<accession>A0A0B6SCK7</accession>
<gene>
    <name evidence="3" type="ORF">BGL_2c19200</name>
</gene>
<feature type="transmembrane region" description="Helical" evidence="1">
    <location>
        <begin position="89"/>
        <end position="109"/>
    </location>
</feature>
<organism evidence="3 4">
    <name type="scientific">Burkholderia plantarii</name>
    <dbReference type="NCBI Taxonomy" id="41899"/>
    <lineage>
        <taxon>Bacteria</taxon>
        <taxon>Pseudomonadati</taxon>
        <taxon>Pseudomonadota</taxon>
        <taxon>Betaproteobacteria</taxon>
        <taxon>Burkholderiales</taxon>
        <taxon>Burkholderiaceae</taxon>
        <taxon>Burkholderia</taxon>
    </lineage>
</organism>
<proteinExistence type="predicted"/>
<keyword evidence="3" id="KW-0808">Transferase</keyword>
<feature type="transmembrane region" description="Helical" evidence="1">
    <location>
        <begin position="265"/>
        <end position="286"/>
    </location>
</feature>
<keyword evidence="4" id="KW-1185">Reference proteome</keyword>
<dbReference type="PANTHER" id="PTHR23028">
    <property type="entry name" value="ACETYLTRANSFERASE"/>
    <property type="match status" value="1"/>
</dbReference>
<dbReference type="KEGG" id="bgp:BGL_2c19200"/>
<reference evidence="3 4" key="2">
    <citation type="journal article" date="2016" name="Appl. Microbiol. Biotechnol.">
        <title>Mutations improving production and secretion of extracellular lipase by Burkholderia glumae PG1.</title>
        <authorList>
            <person name="Knapp A."/>
            <person name="Voget S."/>
            <person name="Gao R."/>
            <person name="Zaburannyi N."/>
            <person name="Krysciak D."/>
            <person name="Breuer M."/>
            <person name="Hauer B."/>
            <person name="Streit W.R."/>
            <person name="Muller R."/>
            <person name="Daniel R."/>
            <person name="Jaeger K.E."/>
        </authorList>
    </citation>
    <scope>NUCLEOTIDE SEQUENCE [LARGE SCALE GENOMIC DNA]</scope>
    <source>
        <strain evidence="3 4">PG1</strain>
    </source>
</reference>
<feature type="transmembrane region" description="Helical" evidence="1">
    <location>
        <begin position="238"/>
        <end position="259"/>
    </location>
</feature>
<keyword evidence="1" id="KW-1133">Transmembrane helix</keyword>
<evidence type="ECO:0000259" key="2">
    <source>
        <dbReference type="Pfam" id="PF01757"/>
    </source>
</evidence>
<feature type="transmembrane region" description="Helical" evidence="1">
    <location>
        <begin position="49"/>
        <end position="68"/>
    </location>
</feature>
<sequence>MSSLPRSARLDHVDAMRAVAVILVMWTHYAELYAHIAGSQFALDGVQRSINFGRIGVVIFFGISGMLIPSSLHGSPLGGAWRFVIRRVCRLYPAFWLSLPIGYAAYWLLSGNRLPVADLLANLTMVPTALGHVAVMPHYWTLETELVFYVLCLALHLSGGLHRMCNLCLICLGLCAAFAIASAWKLIPADALGQYRGMPYHLAIMFWGACFRQAYDAPFASVRFGLPGAAMSMSNREAFSIVTTAVVGIAALMAAVDLYRQDPVHVAASLGYLFGIVAFLLLATVLRIQARSFAWLGEISYSVYLLHGVPLYLLYGFCKSHGLTGGPLALYMALTVPPALALSWASHRLVETAGIRAGHRLTDGGARSLRRPATGAAAAASTAVASGGTARPAPIGGDDA</sequence>
<dbReference type="HOGENOM" id="CLU_005679_2_0_4"/>
<dbReference type="Pfam" id="PF01757">
    <property type="entry name" value="Acyl_transf_3"/>
    <property type="match status" value="1"/>
</dbReference>
<feature type="transmembrane region" description="Helical" evidence="1">
    <location>
        <begin position="164"/>
        <end position="184"/>
    </location>
</feature>
<feature type="transmembrane region" description="Helical" evidence="1">
    <location>
        <begin position="204"/>
        <end position="226"/>
    </location>
</feature>
<keyword evidence="1" id="KW-0472">Membrane</keyword>
<dbReference type="GO" id="GO:0016020">
    <property type="term" value="C:membrane"/>
    <property type="evidence" value="ECO:0007669"/>
    <property type="project" value="TreeGrafter"/>
</dbReference>
<evidence type="ECO:0000313" key="4">
    <source>
        <dbReference type="Proteomes" id="UP000031838"/>
    </source>
</evidence>
<dbReference type="PANTHER" id="PTHR23028:SF53">
    <property type="entry name" value="ACYL_TRANSF_3 DOMAIN-CONTAINING PROTEIN"/>
    <property type="match status" value="1"/>
</dbReference>
<keyword evidence="1" id="KW-0812">Transmembrane</keyword>
<feature type="transmembrane region" description="Helical" evidence="1">
    <location>
        <begin position="12"/>
        <end position="29"/>
    </location>
</feature>
<feature type="transmembrane region" description="Helical" evidence="1">
    <location>
        <begin position="129"/>
        <end position="152"/>
    </location>
</feature>
<dbReference type="GO" id="GO:0016747">
    <property type="term" value="F:acyltransferase activity, transferring groups other than amino-acyl groups"/>
    <property type="evidence" value="ECO:0007669"/>
    <property type="project" value="InterPro"/>
</dbReference>
<feature type="domain" description="Acyltransferase 3" evidence="2">
    <location>
        <begin position="13"/>
        <end position="345"/>
    </location>
</feature>
<dbReference type="EMBL" id="CP002581">
    <property type="protein sequence ID" value="AJK49986.1"/>
    <property type="molecule type" value="Genomic_DNA"/>
</dbReference>
<dbReference type="Proteomes" id="UP000031838">
    <property type="component" value="Chromosome 2"/>
</dbReference>
<name>A0A0B6SCK7_BURPL</name>